<dbReference type="AlphaFoldDB" id="A0AAD6V2N0"/>
<dbReference type="EMBL" id="JARJCW010000061">
    <property type="protein sequence ID" value="KAJ7200872.1"/>
    <property type="molecule type" value="Genomic_DNA"/>
</dbReference>
<accession>A0AAD6V2N0</accession>
<keyword evidence="4" id="KW-1185">Reference proteome</keyword>
<feature type="compositionally biased region" description="Basic residues" evidence="1">
    <location>
        <begin position="113"/>
        <end position="124"/>
    </location>
</feature>
<protein>
    <recommendedName>
        <fullName evidence="5">F-box domain-containing protein</fullName>
    </recommendedName>
</protein>
<keyword evidence="2" id="KW-0732">Signal</keyword>
<evidence type="ECO:0008006" key="5">
    <source>
        <dbReference type="Google" id="ProtNLM"/>
    </source>
</evidence>
<dbReference type="Proteomes" id="UP001219525">
    <property type="component" value="Unassembled WGS sequence"/>
</dbReference>
<sequence>MAASFSSHYHHRIATFPTMRYPITTLLFFAAAAAAAAIPAPAPGPLGGRSWPMLSFRALKLSEDTAAAATTDPRSEHWHLERNKLEVPPVAAGGVLDLGPKVKGMWELSSKAKAKTPSKAKAKTMSKAPEDDVLANGDLGPEIKTMRVQNRRRTPSLKAPSARPTVVANTEPWAATHGTLEKKPEVEKLRVQPAGPVLDNLLQKCAHGTETTRRLHDLLALAAAPRVLVPALVARPVRAQLCQRLRHVALALARHVLEHERMRRLLRAALRVLAAADPEMPQARGSGEGRPGRMKREVEQSKERDVKDDAVLYNPAAVILGRQVGHASSCRTRQPCAGESSGRERGGARGSMDSESQDRWHVQRSGSPFPLSFTILMPSKRLPVQELCDAIVDLLRYDEHILHHMACASSSFAPRAQSHLFRKLGILPFTGIYGEGKSVAITQRLVNTMKSSPHLVPMVEILSFEFAEPPALDLLASIPWQRVHQLHLPVESRGSGFNPEGVQTLISLPSVRHVQLAYRGSQYWHRHELFGLLSHLNPGVEVLELKHIEVKYSPSHPSYNNIIPEARDDPIPPPPHSRAVVPRLRRLILSQSAGDYLCEPACPLDLSVLHELEAYWIDDADVLLSTLTVGEVANLDRFSINLLHNITDIHCNSFGKYSHLHRLFDHVAPDNHIANIYITTLSDRIERNEKPYQHDNFVVVAGDLETAVLARLPVLQKVSIKVKIYHIFFDQKRQGLQTKAEDAFSRLVKQNMLEVSFEAVY</sequence>
<proteinExistence type="predicted"/>
<evidence type="ECO:0000313" key="3">
    <source>
        <dbReference type="EMBL" id="KAJ7200872.1"/>
    </source>
</evidence>
<feature type="region of interest" description="Disordered" evidence="1">
    <location>
        <begin position="113"/>
        <end position="138"/>
    </location>
</feature>
<feature type="chain" id="PRO_5042053467" description="F-box domain-containing protein" evidence="2">
    <location>
        <begin position="36"/>
        <end position="761"/>
    </location>
</feature>
<evidence type="ECO:0000313" key="4">
    <source>
        <dbReference type="Proteomes" id="UP001219525"/>
    </source>
</evidence>
<organism evidence="3 4">
    <name type="scientific">Mycena pura</name>
    <dbReference type="NCBI Taxonomy" id="153505"/>
    <lineage>
        <taxon>Eukaryota</taxon>
        <taxon>Fungi</taxon>
        <taxon>Dikarya</taxon>
        <taxon>Basidiomycota</taxon>
        <taxon>Agaricomycotina</taxon>
        <taxon>Agaricomycetes</taxon>
        <taxon>Agaricomycetidae</taxon>
        <taxon>Agaricales</taxon>
        <taxon>Marasmiineae</taxon>
        <taxon>Mycenaceae</taxon>
        <taxon>Mycena</taxon>
    </lineage>
</organism>
<feature type="signal peptide" evidence="2">
    <location>
        <begin position="1"/>
        <end position="35"/>
    </location>
</feature>
<reference evidence="3" key="1">
    <citation type="submission" date="2023-03" db="EMBL/GenBank/DDBJ databases">
        <title>Massive genome expansion in bonnet fungi (Mycena s.s.) driven by repeated elements and novel gene families across ecological guilds.</title>
        <authorList>
            <consortium name="Lawrence Berkeley National Laboratory"/>
            <person name="Harder C.B."/>
            <person name="Miyauchi S."/>
            <person name="Viragh M."/>
            <person name="Kuo A."/>
            <person name="Thoen E."/>
            <person name="Andreopoulos B."/>
            <person name="Lu D."/>
            <person name="Skrede I."/>
            <person name="Drula E."/>
            <person name="Henrissat B."/>
            <person name="Morin E."/>
            <person name="Kohler A."/>
            <person name="Barry K."/>
            <person name="LaButti K."/>
            <person name="Morin E."/>
            <person name="Salamov A."/>
            <person name="Lipzen A."/>
            <person name="Mereny Z."/>
            <person name="Hegedus B."/>
            <person name="Baldrian P."/>
            <person name="Stursova M."/>
            <person name="Weitz H."/>
            <person name="Taylor A."/>
            <person name="Grigoriev I.V."/>
            <person name="Nagy L.G."/>
            <person name="Martin F."/>
            <person name="Kauserud H."/>
        </authorList>
    </citation>
    <scope>NUCLEOTIDE SEQUENCE</scope>
    <source>
        <strain evidence="3">9144</strain>
    </source>
</reference>
<evidence type="ECO:0000256" key="2">
    <source>
        <dbReference type="SAM" id="SignalP"/>
    </source>
</evidence>
<feature type="compositionally biased region" description="Basic and acidic residues" evidence="1">
    <location>
        <begin position="290"/>
        <end position="304"/>
    </location>
</feature>
<evidence type="ECO:0000256" key="1">
    <source>
        <dbReference type="SAM" id="MobiDB-lite"/>
    </source>
</evidence>
<feature type="region of interest" description="Disordered" evidence="1">
    <location>
        <begin position="330"/>
        <end position="363"/>
    </location>
</feature>
<feature type="region of interest" description="Disordered" evidence="1">
    <location>
        <begin position="279"/>
        <end position="304"/>
    </location>
</feature>
<gene>
    <name evidence="3" type="ORF">GGX14DRAFT_659638</name>
</gene>
<name>A0AAD6V2N0_9AGAR</name>
<comment type="caution">
    <text evidence="3">The sequence shown here is derived from an EMBL/GenBank/DDBJ whole genome shotgun (WGS) entry which is preliminary data.</text>
</comment>